<dbReference type="SUPFAM" id="SSF81383">
    <property type="entry name" value="F-box domain"/>
    <property type="match status" value="1"/>
</dbReference>
<sequence length="455" mass="51891">MSIIVSMPATAPTPVSVPVILKTPIARPEAKFELLAAELLGEIFGYVDPEYIGNVRLTCRSFANACVKHMPRMCVVSCAKTSLEKMEHLSTHPLFSQHIRSLTVDCSQLWTLVTGKCNQPWNYVSAVNPEAFPWCETYKTLWKEQRETRQSGRDATIISKAIPNFQNLKTVRIYMGCFNEDGRLHRETYKSAFEHFSFAHDKPVSCGIDQYLMVMEPLRDAGIKIESLELRDVSYGIFYPQKEIVVDMEKIFQNLTSLYIRVQVHPDKVMSSLNPKPELGKVLYWGVMAQYVEAAAGLRSLSLASKDDHGCRMMSADYAFPATFTWEQLHTLSLDNVWITEDMLTGLATRHSKTLRSLTLHNIVIRGSWFTALPAIREATSLERAVVYGWLANPVGVYPRREHWRLGVYPDREHDTPWGDDARQHRLGLQVASYLCKVPATFYLPLDYSNMTREI</sequence>
<name>C5FMS8_ARTOC</name>
<accession>C5FMS8</accession>
<protein>
    <recommendedName>
        <fullName evidence="1">F-box domain-containing protein</fullName>
    </recommendedName>
</protein>
<dbReference type="STRING" id="554155.C5FMS8"/>
<proteinExistence type="predicted"/>
<dbReference type="Pfam" id="PF00646">
    <property type="entry name" value="F-box"/>
    <property type="match status" value="1"/>
</dbReference>
<evidence type="ECO:0000313" key="3">
    <source>
        <dbReference type="Proteomes" id="UP000002035"/>
    </source>
</evidence>
<dbReference type="SUPFAM" id="SSF52047">
    <property type="entry name" value="RNI-like"/>
    <property type="match status" value="1"/>
</dbReference>
<feature type="domain" description="F-box" evidence="1">
    <location>
        <begin position="38"/>
        <end position="68"/>
    </location>
</feature>
<dbReference type="RefSeq" id="XP_002846981.1">
    <property type="nucleotide sequence ID" value="XM_002846935.1"/>
</dbReference>
<dbReference type="Proteomes" id="UP000002035">
    <property type="component" value="Unassembled WGS sequence"/>
</dbReference>
<dbReference type="HOGENOM" id="CLU_601247_0_0_1"/>
<dbReference type="CDD" id="cd09917">
    <property type="entry name" value="F-box_SF"/>
    <property type="match status" value="1"/>
</dbReference>
<dbReference type="AlphaFoldDB" id="C5FMS8"/>
<dbReference type="InterPro" id="IPR001810">
    <property type="entry name" value="F-box_dom"/>
</dbReference>
<dbReference type="EMBL" id="DS995704">
    <property type="protein sequence ID" value="EEQ31899.1"/>
    <property type="molecule type" value="Genomic_DNA"/>
</dbReference>
<dbReference type="eggNOG" id="ENOG502S8B5">
    <property type="taxonomic scope" value="Eukaryota"/>
</dbReference>
<organism evidence="2 3">
    <name type="scientific">Arthroderma otae (strain ATCC MYA-4605 / CBS 113480)</name>
    <name type="common">Microsporum canis</name>
    <dbReference type="NCBI Taxonomy" id="554155"/>
    <lineage>
        <taxon>Eukaryota</taxon>
        <taxon>Fungi</taxon>
        <taxon>Dikarya</taxon>
        <taxon>Ascomycota</taxon>
        <taxon>Pezizomycotina</taxon>
        <taxon>Eurotiomycetes</taxon>
        <taxon>Eurotiomycetidae</taxon>
        <taxon>Onygenales</taxon>
        <taxon>Arthrodermataceae</taxon>
        <taxon>Microsporum</taxon>
    </lineage>
</organism>
<gene>
    <name evidence="2" type="ORF">MCYG_04718</name>
</gene>
<reference evidence="3" key="1">
    <citation type="journal article" date="2012" name="MBio">
        <title>Comparative genome analysis of Trichophyton rubrum and related dermatophytes reveals candidate genes involved in infection.</title>
        <authorList>
            <person name="Martinez D.A."/>
            <person name="Oliver B.G."/>
            <person name="Graeser Y."/>
            <person name="Goldberg J.M."/>
            <person name="Li W."/>
            <person name="Martinez-Rossi N.M."/>
            <person name="Monod M."/>
            <person name="Shelest E."/>
            <person name="Barton R.C."/>
            <person name="Birch E."/>
            <person name="Brakhage A.A."/>
            <person name="Chen Z."/>
            <person name="Gurr S.J."/>
            <person name="Heiman D."/>
            <person name="Heitman J."/>
            <person name="Kosti I."/>
            <person name="Rossi A."/>
            <person name="Saif S."/>
            <person name="Samalova M."/>
            <person name="Saunders C.W."/>
            <person name="Shea T."/>
            <person name="Summerbell R.C."/>
            <person name="Xu J."/>
            <person name="Young S."/>
            <person name="Zeng Q."/>
            <person name="Birren B.W."/>
            <person name="Cuomo C.A."/>
            <person name="White T.C."/>
        </authorList>
    </citation>
    <scope>NUCLEOTIDE SEQUENCE [LARGE SCALE GENOMIC DNA]</scope>
    <source>
        <strain evidence="3">ATCC MYA-4605 / CBS 113480</strain>
    </source>
</reference>
<dbReference type="OMA" id="IRVQVHP"/>
<dbReference type="InterPro" id="IPR036047">
    <property type="entry name" value="F-box-like_dom_sf"/>
</dbReference>
<keyword evidence="3" id="KW-1185">Reference proteome</keyword>
<evidence type="ECO:0000259" key="1">
    <source>
        <dbReference type="Pfam" id="PF00646"/>
    </source>
</evidence>
<dbReference type="VEuPathDB" id="FungiDB:MCYG_04718"/>
<evidence type="ECO:0000313" key="2">
    <source>
        <dbReference type="EMBL" id="EEQ31899.1"/>
    </source>
</evidence>
<dbReference type="GeneID" id="9230097"/>
<dbReference type="OrthoDB" id="5422579at2759"/>